<evidence type="ECO:0000256" key="7">
    <source>
        <dbReference type="ARBA" id="ARBA00023136"/>
    </source>
</evidence>
<evidence type="ECO:0000256" key="6">
    <source>
        <dbReference type="ARBA" id="ARBA00022989"/>
    </source>
</evidence>
<keyword evidence="11" id="KW-1185">Reference proteome</keyword>
<reference evidence="10 11" key="1">
    <citation type="submission" date="2017-08" db="EMBL/GenBank/DDBJ databases">
        <authorList>
            <person name="de Groot N.N."/>
        </authorList>
    </citation>
    <scope>NUCLEOTIDE SEQUENCE [LARGE SCALE GENOMIC DNA]</scope>
    <source>
        <strain evidence="10 11">USBA 352</strain>
    </source>
</reference>
<dbReference type="OrthoDB" id="9811222at2"/>
<accession>A0A285SML0</accession>
<protein>
    <submittedName>
        <fullName evidence="10">Dolichyl-phosphate-mannose-protein mannosyltransferase</fullName>
    </submittedName>
</protein>
<feature type="transmembrane region" description="Helical" evidence="8">
    <location>
        <begin position="30"/>
        <end position="50"/>
    </location>
</feature>
<gene>
    <name evidence="10" type="ORF">SAMN05421512_1069</name>
</gene>
<dbReference type="InterPro" id="IPR050297">
    <property type="entry name" value="LipidA_mod_glycosyltrf_83"/>
</dbReference>
<proteinExistence type="predicted"/>
<evidence type="ECO:0000256" key="8">
    <source>
        <dbReference type="SAM" id="Phobius"/>
    </source>
</evidence>
<evidence type="ECO:0000259" key="9">
    <source>
        <dbReference type="Pfam" id="PF13231"/>
    </source>
</evidence>
<dbReference type="PANTHER" id="PTHR33908:SF11">
    <property type="entry name" value="MEMBRANE PROTEIN"/>
    <property type="match status" value="1"/>
</dbReference>
<keyword evidence="6 8" id="KW-1133">Transmembrane helix</keyword>
<feature type="domain" description="Glycosyltransferase RgtA/B/C/D-like" evidence="9">
    <location>
        <begin position="70"/>
        <end position="230"/>
    </location>
</feature>
<keyword evidence="2" id="KW-1003">Cell membrane</keyword>
<dbReference type="EMBL" id="OBML01000006">
    <property type="protein sequence ID" value="SOC09295.1"/>
    <property type="molecule type" value="Genomic_DNA"/>
</dbReference>
<dbReference type="GO" id="GO:0016763">
    <property type="term" value="F:pentosyltransferase activity"/>
    <property type="evidence" value="ECO:0007669"/>
    <property type="project" value="TreeGrafter"/>
</dbReference>
<evidence type="ECO:0000256" key="3">
    <source>
        <dbReference type="ARBA" id="ARBA00022676"/>
    </source>
</evidence>
<keyword evidence="5 8" id="KW-0812">Transmembrane</keyword>
<keyword evidence="3 10" id="KW-0328">Glycosyltransferase</keyword>
<feature type="transmembrane region" description="Helical" evidence="8">
    <location>
        <begin position="295"/>
        <end position="312"/>
    </location>
</feature>
<comment type="subcellular location">
    <subcellularLocation>
        <location evidence="1">Cell membrane</location>
        <topology evidence="1">Multi-pass membrane protein</topology>
    </subcellularLocation>
</comment>
<feature type="transmembrane region" description="Helical" evidence="8">
    <location>
        <begin position="324"/>
        <end position="341"/>
    </location>
</feature>
<keyword evidence="7 8" id="KW-0472">Membrane</keyword>
<feature type="transmembrane region" description="Helical" evidence="8">
    <location>
        <begin position="353"/>
        <end position="372"/>
    </location>
</feature>
<dbReference type="PANTHER" id="PTHR33908">
    <property type="entry name" value="MANNOSYLTRANSFERASE YKCB-RELATED"/>
    <property type="match status" value="1"/>
</dbReference>
<evidence type="ECO:0000256" key="1">
    <source>
        <dbReference type="ARBA" id="ARBA00004651"/>
    </source>
</evidence>
<evidence type="ECO:0000256" key="5">
    <source>
        <dbReference type="ARBA" id="ARBA00022692"/>
    </source>
</evidence>
<feature type="transmembrane region" description="Helical" evidence="8">
    <location>
        <begin position="121"/>
        <end position="141"/>
    </location>
</feature>
<dbReference type="AlphaFoldDB" id="A0A285SML0"/>
<evidence type="ECO:0000256" key="2">
    <source>
        <dbReference type="ARBA" id="ARBA00022475"/>
    </source>
</evidence>
<dbReference type="Proteomes" id="UP000219331">
    <property type="component" value="Unassembled WGS sequence"/>
</dbReference>
<organism evidence="10 11">
    <name type="scientific">Stappia indica</name>
    <dbReference type="NCBI Taxonomy" id="538381"/>
    <lineage>
        <taxon>Bacteria</taxon>
        <taxon>Pseudomonadati</taxon>
        <taxon>Pseudomonadota</taxon>
        <taxon>Alphaproteobacteria</taxon>
        <taxon>Hyphomicrobiales</taxon>
        <taxon>Stappiaceae</taxon>
        <taxon>Stappia</taxon>
    </lineage>
</organism>
<feature type="transmembrane region" description="Helical" evidence="8">
    <location>
        <begin position="183"/>
        <end position="201"/>
    </location>
</feature>
<dbReference type="RefSeq" id="WP_097175020.1">
    <property type="nucleotide sequence ID" value="NZ_OBML01000006.1"/>
</dbReference>
<evidence type="ECO:0000313" key="10">
    <source>
        <dbReference type="EMBL" id="SOC09295.1"/>
    </source>
</evidence>
<dbReference type="Pfam" id="PF13231">
    <property type="entry name" value="PMT_2"/>
    <property type="match status" value="1"/>
</dbReference>
<dbReference type="GO" id="GO:0005886">
    <property type="term" value="C:plasma membrane"/>
    <property type="evidence" value="ECO:0007669"/>
    <property type="project" value="UniProtKB-SubCell"/>
</dbReference>
<keyword evidence="4 10" id="KW-0808">Transferase</keyword>
<dbReference type="InterPro" id="IPR038731">
    <property type="entry name" value="RgtA/B/C-like"/>
</dbReference>
<evidence type="ECO:0000256" key="4">
    <source>
        <dbReference type="ARBA" id="ARBA00022679"/>
    </source>
</evidence>
<feature type="transmembrane region" description="Helical" evidence="8">
    <location>
        <begin position="213"/>
        <end position="233"/>
    </location>
</feature>
<feature type="transmembrane region" description="Helical" evidence="8">
    <location>
        <begin position="259"/>
        <end position="283"/>
    </location>
</feature>
<name>A0A285SML0_9HYPH</name>
<dbReference type="GO" id="GO:0009103">
    <property type="term" value="P:lipopolysaccharide biosynthetic process"/>
    <property type="evidence" value="ECO:0007669"/>
    <property type="project" value="UniProtKB-ARBA"/>
</dbReference>
<sequence>MAGHSPNNEAKQPGGTATDTLPLWLRPLPLALLVAALTVLRLLVAAKAGLAEDEAYYRLWGLHPATGYYDHPPMVAWFAHLGQSLFGDTALGLRFMSVLSAAIGSAALWRTGQLLYGARVAGLAVLFLNASLLIGVGSLLATPDAPSVLFWGLAIWALAELTASETPWWWLAVGLFAGLGLNAKYSVLFLGAGIVLYLVFVPQARRWWGAWQLWAGGLLAALLVAPVIGWNAAHEWASFTKQFGRAVPEGWSTRYLPEFVGALIGLANPLVAVLAGIGVVRIARAALRGEAAGGLLLWTSLPFLIYLLAHSLHSRVQGNWPAPLFPAIALAAALVAANPPLRPGPGFWQRFSAVAVALGLAVSLIVYVHAVAPLTGAFARKDPTHQTRGWEEIGSALEALAREQGAAWIATNAYSLNAQLSWQLDKAMPVEQVDQRIRYAMRPDPDANTLARPALFVAEERRDPGVDRLSARFAEVERVAVLTRSSRGTPIENLVVYRVAEPHAGRPLDPVYPLP</sequence>
<evidence type="ECO:0000313" key="11">
    <source>
        <dbReference type="Proteomes" id="UP000219331"/>
    </source>
</evidence>
<dbReference type="STRING" id="538381.GCA_001696535_02538"/>